<dbReference type="Pfam" id="PF14103">
    <property type="entry name" value="DUF4276"/>
    <property type="match status" value="1"/>
</dbReference>
<reference evidence="1 2" key="1">
    <citation type="journal article" name="Front. Microbiol.">
        <title>Sugar Metabolism of the First Thermophilic Planctomycete Thermogutta terrifontis: Comparative Genomic and Transcriptomic Approaches.</title>
        <authorList>
            <person name="Elcheninov A.G."/>
            <person name="Menzel P."/>
            <person name="Gudbergsdottir S.R."/>
            <person name="Slesarev A.I."/>
            <person name="Kadnikov V.V."/>
            <person name="Krogh A."/>
            <person name="Bonch-Osmolovskaya E.A."/>
            <person name="Peng X."/>
            <person name="Kublanov I.V."/>
        </authorList>
    </citation>
    <scope>NUCLEOTIDE SEQUENCE [LARGE SCALE GENOMIC DNA]</scope>
    <source>
        <strain evidence="1 2">R1</strain>
    </source>
</reference>
<dbReference type="Proteomes" id="UP000215086">
    <property type="component" value="Chromosome"/>
</dbReference>
<name>A0A286RM78_9BACT</name>
<proteinExistence type="predicted"/>
<evidence type="ECO:0008006" key="3">
    <source>
        <dbReference type="Google" id="ProtNLM"/>
    </source>
</evidence>
<evidence type="ECO:0000313" key="2">
    <source>
        <dbReference type="Proteomes" id="UP000215086"/>
    </source>
</evidence>
<sequence length="209" mass="24103">MKDLIVLTGDPTMRIAVMALLRRHQALQIRPIVPDAAADVYEHPKRDPGVYREADVFLRPFVTQYRYALVMFDREGCGAEKTQGREEIEREVEAKLSKNGWQNRCSAIVIDPELEAWVWADSPHVARVLGWGSDLKKLRKWLEKEGYLDPGEAKPRRPKEAMQQALRLTRTPRSASLYEELAKKVGLSRCTDNAFRRLCTVLRTWFPPD</sequence>
<accession>A0A286RM78</accession>
<dbReference type="InterPro" id="IPR025455">
    <property type="entry name" value="DUF4276"/>
</dbReference>
<dbReference type="NCBIfam" id="NF047734">
    <property type="entry name" value="antiphage_MADS4"/>
    <property type="match status" value="1"/>
</dbReference>
<gene>
    <name evidence="1" type="ORF">THTE_4472</name>
</gene>
<organism evidence="1 2">
    <name type="scientific">Thermogutta terrifontis</name>
    <dbReference type="NCBI Taxonomy" id="1331910"/>
    <lineage>
        <taxon>Bacteria</taxon>
        <taxon>Pseudomonadati</taxon>
        <taxon>Planctomycetota</taxon>
        <taxon>Planctomycetia</taxon>
        <taxon>Pirellulales</taxon>
        <taxon>Thermoguttaceae</taxon>
        <taxon>Thermogutta</taxon>
    </lineage>
</organism>
<keyword evidence="2" id="KW-1185">Reference proteome</keyword>
<protein>
    <recommendedName>
        <fullName evidence="3">DUF4276 family protein</fullName>
    </recommendedName>
</protein>
<dbReference type="KEGG" id="ttf:THTE_4472"/>
<dbReference type="InterPro" id="IPR059210">
    <property type="entry name" value="MADS4-like"/>
</dbReference>
<evidence type="ECO:0000313" key="1">
    <source>
        <dbReference type="EMBL" id="ASV77073.1"/>
    </source>
</evidence>
<dbReference type="EMBL" id="CP018477">
    <property type="protein sequence ID" value="ASV77073.1"/>
    <property type="molecule type" value="Genomic_DNA"/>
</dbReference>
<dbReference type="AlphaFoldDB" id="A0A286RM78"/>